<gene>
    <name evidence="2" type="ORF">EVAR_74937_1</name>
</gene>
<dbReference type="EMBL" id="BGZK01000177">
    <property type="protein sequence ID" value="GBP26175.1"/>
    <property type="molecule type" value="Genomic_DNA"/>
</dbReference>
<dbReference type="AlphaFoldDB" id="A0A4C1UIC0"/>
<proteinExistence type="predicted"/>
<dbReference type="OrthoDB" id="7452972at2759"/>
<evidence type="ECO:0000313" key="3">
    <source>
        <dbReference type="Proteomes" id="UP000299102"/>
    </source>
</evidence>
<keyword evidence="3" id="KW-1185">Reference proteome</keyword>
<name>A0A4C1UIC0_EUMVA</name>
<protein>
    <submittedName>
        <fullName evidence="2">Uncharacterized protein</fullName>
    </submittedName>
</protein>
<evidence type="ECO:0000313" key="2">
    <source>
        <dbReference type="EMBL" id="GBP26175.1"/>
    </source>
</evidence>
<evidence type="ECO:0000256" key="1">
    <source>
        <dbReference type="SAM" id="MobiDB-lite"/>
    </source>
</evidence>
<organism evidence="2 3">
    <name type="scientific">Eumeta variegata</name>
    <name type="common">Bagworm moth</name>
    <name type="synonym">Eumeta japonica</name>
    <dbReference type="NCBI Taxonomy" id="151549"/>
    <lineage>
        <taxon>Eukaryota</taxon>
        <taxon>Metazoa</taxon>
        <taxon>Ecdysozoa</taxon>
        <taxon>Arthropoda</taxon>
        <taxon>Hexapoda</taxon>
        <taxon>Insecta</taxon>
        <taxon>Pterygota</taxon>
        <taxon>Neoptera</taxon>
        <taxon>Endopterygota</taxon>
        <taxon>Lepidoptera</taxon>
        <taxon>Glossata</taxon>
        <taxon>Ditrysia</taxon>
        <taxon>Tineoidea</taxon>
        <taxon>Psychidae</taxon>
        <taxon>Oiketicinae</taxon>
        <taxon>Eumeta</taxon>
    </lineage>
</organism>
<dbReference type="Proteomes" id="UP000299102">
    <property type="component" value="Unassembled WGS sequence"/>
</dbReference>
<reference evidence="2 3" key="1">
    <citation type="journal article" date="2019" name="Commun. Biol.">
        <title>The bagworm genome reveals a unique fibroin gene that provides high tensile strength.</title>
        <authorList>
            <person name="Kono N."/>
            <person name="Nakamura H."/>
            <person name="Ohtoshi R."/>
            <person name="Tomita M."/>
            <person name="Numata K."/>
            <person name="Arakawa K."/>
        </authorList>
    </citation>
    <scope>NUCLEOTIDE SEQUENCE [LARGE SCALE GENOMIC DNA]</scope>
</reference>
<feature type="compositionally biased region" description="Basic residues" evidence="1">
    <location>
        <begin position="40"/>
        <end position="49"/>
    </location>
</feature>
<sequence length="158" mass="17958">MGSWTHINNLGRAEGRRRRPPALRRAAPPTNIDLSSTLQPKKKKRRRARVRDAVRANVYAVDDFPPGRRGLLLWRALAGEGPWVLHRKKKNYSSRMDRTMYGKVLPGTYYPFRCAMKENGISPGCKAVSNNDDLEPGPVLSSKPALDCNPDLRSRFRF</sequence>
<accession>A0A4C1UIC0</accession>
<feature type="region of interest" description="Disordered" evidence="1">
    <location>
        <begin position="1"/>
        <end position="49"/>
    </location>
</feature>
<comment type="caution">
    <text evidence="2">The sequence shown here is derived from an EMBL/GenBank/DDBJ whole genome shotgun (WGS) entry which is preliminary data.</text>
</comment>